<feature type="compositionally biased region" description="Low complexity" evidence="1">
    <location>
        <begin position="280"/>
        <end position="292"/>
    </location>
</feature>
<feature type="region of interest" description="Disordered" evidence="1">
    <location>
        <begin position="241"/>
        <end position="321"/>
    </location>
</feature>
<evidence type="ECO:0000256" key="1">
    <source>
        <dbReference type="SAM" id="MobiDB-lite"/>
    </source>
</evidence>
<protein>
    <submittedName>
        <fullName evidence="2">Uncharacterized protein</fullName>
    </submittedName>
</protein>
<keyword evidence="3" id="KW-1185">Reference proteome</keyword>
<dbReference type="EMBL" id="BPLR01000505">
    <property type="protein sequence ID" value="GIY95311.1"/>
    <property type="molecule type" value="Genomic_DNA"/>
</dbReference>
<proteinExistence type="predicted"/>
<gene>
    <name evidence="2" type="primary">X975_09353</name>
    <name evidence="2" type="ORF">CEXT_502521</name>
</gene>
<name>A0AAV4XMX4_CAEEX</name>
<comment type="caution">
    <text evidence="2">The sequence shown here is derived from an EMBL/GenBank/DDBJ whole genome shotgun (WGS) entry which is preliminary data.</text>
</comment>
<feature type="compositionally biased region" description="Pro residues" evidence="1">
    <location>
        <begin position="247"/>
        <end position="261"/>
    </location>
</feature>
<dbReference type="AlphaFoldDB" id="A0AAV4XMX4"/>
<accession>A0AAV4XMX4</accession>
<sequence>MKRVDFETKRRYHSMLMRNTKGRVRVERNVSVKSYRSPVRFSGWCSLVNALRGRTKKKKQKSIEVKKRCRNDWGLHFVCDVTSTCCHRRVRERISTGLCNGAEVRTEIIPPPSIRYGSGEGCATHELFILLRTKGRPSHFPPLLAAGPIRPDGLGIVLVSMSGVAWRLTSRESPSCRAMFGLRRTRHEPHRRFVPRVPQYGRPHPFSAMLYPDITLRPPPPSYQASMQEYRLRLLLMDRQTSSVTHQPPPQPPPPLPPPIYRGPATVYSRFPGNVGLSDYSRPPSYRSRPSSAGQPSPVGTEDVELINNPSTSNSHLSSDVISSAASQNAVRAAPSGVTTTNNHVEVVAEV</sequence>
<feature type="compositionally biased region" description="Polar residues" evidence="1">
    <location>
        <begin position="308"/>
        <end position="321"/>
    </location>
</feature>
<evidence type="ECO:0000313" key="2">
    <source>
        <dbReference type="EMBL" id="GIY95311.1"/>
    </source>
</evidence>
<organism evidence="2 3">
    <name type="scientific">Caerostris extrusa</name>
    <name type="common">Bark spider</name>
    <name type="synonym">Caerostris bankana</name>
    <dbReference type="NCBI Taxonomy" id="172846"/>
    <lineage>
        <taxon>Eukaryota</taxon>
        <taxon>Metazoa</taxon>
        <taxon>Ecdysozoa</taxon>
        <taxon>Arthropoda</taxon>
        <taxon>Chelicerata</taxon>
        <taxon>Arachnida</taxon>
        <taxon>Araneae</taxon>
        <taxon>Araneomorphae</taxon>
        <taxon>Entelegynae</taxon>
        <taxon>Araneoidea</taxon>
        <taxon>Araneidae</taxon>
        <taxon>Caerostris</taxon>
    </lineage>
</organism>
<dbReference type="Proteomes" id="UP001054945">
    <property type="component" value="Unassembled WGS sequence"/>
</dbReference>
<reference evidence="2 3" key="1">
    <citation type="submission" date="2021-06" db="EMBL/GenBank/DDBJ databases">
        <title>Caerostris extrusa draft genome.</title>
        <authorList>
            <person name="Kono N."/>
            <person name="Arakawa K."/>
        </authorList>
    </citation>
    <scope>NUCLEOTIDE SEQUENCE [LARGE SCALE GENOMIC DNA]</scope>
</reference>
<evidence type="ECO:0000313" key="3">
    <source>
        <dbReference type="Proteomes" id="UP001054945"/>
    </source>
</evidence>